<organism evidence="2 3">
    <name type="scientific">Stereocaulon virgatum</name>
    <dbReference type="NCBI Taxonomy" id="373712"/>
    <lineage>
        <taxon>Eukaryota</taxon>
        <taxon>Fungi</taxon>
        <taxon>Dikarya</taxon>
        <taxon>Ascomycota</taxon>
        <taxon>Pezizomycotina</taxon>
        <taxon>Lecanoromycetes</taxon>
        <taxon>OSLEUM clade</taxon>
        <taxon>Lecanoromycetidae</taxon>
        <taxon>Lecanorales</taxon>
        <taxon>Lecanorineae</taxon>
        <taxon>Stereocaulaceae</taxon>
        <taxon>Stereocaulon</taxon>
    </lineage>
</organism>
<reference evidence="2 3" key="1">
    <citation type="submission" date="2024-09" db="EMBL/GenBank/DDBJ databases">
        <title>Rethinking Asexuality: The Enigmatic Case of Functional Sexual Genes in Lepraria (Stereocaulaceae).</title>
        <authorList>
            <person name="Doellman M."/>
            <person name="Sun Y."/>
            <person name="Barcenas-Pena A."/>
            <person name="Lumbsch H.T."/>
            <person name="Grewe F."/>
        </authorList>
    </citation>
    <scope>NUCLEOTIDE SEQUENCE [LARGE SCALE GENOMIC DNA]</scope>
    <source>
        <strain evidence="2 3">Mercado 3170</strain>
    </source>
</reference>
<evidence type="ECO:0000313" key="2">
    <source>
        <dbReference type="EMBL" id="KAL2039766.1"/>
    </source>
</evidence>
<dbReference type="EMBL" id="JBEFKJ010000024">
    <property type="protein sequence ID" value="KAL2039766.1"/>
    <property type="molecule type" value="Genomic_DNA"/>
</dbReference>
<dbReference type="Proteomes" id="UP001590950">
    <property type="component" value="Unassembled WGS sequence"/>
</dbReference>
<evidence type="ECO:0000256" key="1">
    <source>
        <dbReference type="SAM" id="MobiDB-lite"/>
    </source>
</evidence>
<feature type="region of interest" description="Disordered" evidence="1">
    <location>
        <begin position="1"/>
        <end position="53"/>
    </location>
</feature>
<comment type="caution">
    <text evidence="2">The sequence shown here is derived from an EMBL/GenBank/DDBJ whole genome shotgun (WGS) entry which is preliminary data.</text>
</comment>
<accession>A0ABR4A481</accession>
<feature type="compositionally biased region" description="Basic and acidic residues" evidence="1">
    <location>
        <begin position="22"/>
        <end position="37"/>
    </location>
</feature>
<name>A0ABR4A481_9LECA</name>
<evidence type="ECO:0000313" key="3">
    <source>
        <dbReference type="Proteomes" id="UP001590950"/>
    </source>
</evidence>
<sequence length="109" mass="11965">MSSNIAITEMLPKSPQPAALPSKEKAMSTPLEEKPDELNGSIPEYTPSGIPVPGTGRVVEARERWNKPTINTWRLAATFFAFINLGMNDASYGALVPYVCHWPLIRGSH</sequence>
<gene>
    <name evidence="2" type="ORF">N7G274_007625</name>
</gene>
<proteinExistence type="predicted"/>
<keyword evidence="3" id="KW-1185">Reference proteome</keyword>
<protein>
    <submittedName>
        <fullName evidence="2">Uncharacterized protein</fullName>
    </submittedName>
</protein>